<dbReference type="InterPro" id="IPR025533">
    <property type="entry name" value="DUF4419"/>
</dbReference>
<accession>A0A0H2R7C0</accession>
<name>A0A0H2R7C0_9AGAM</name>
<gene>
    <name evidence="1" type="ORF">SCHPADRAFT_1001414</name>
</gene>
<sequence>MAEPQLSATATRETEKLTSRKNFGSFISDFSRRYYWTEIVDPDLVDFIVPNFSTTTPVDTAVGCVMMMGTLKHYFDYMCCLTCGIPEVTVLGTKEDYEDILRRLDKFDEFGKETTVVAALLRPIIRELVEVFNVNSRDPNAAQNTDFWSRICHYKRMGSGPDSISGWVTAFYVWNNDGKWQGPNLNAFSKPISDEERLAAATSGGNRSHPLLFLDNARYPSIETAMIPNGFCEVDVVVDEFGAEYNCVMVAGHVGFTISGERNDTLQPSPQWFMFEKEEVQEKLNMFGF</sequence>
<reference evidence="1 2" key="1">
    <citation type="submission" date="2015-04" db="EMBL/GenBank/DDBJ databases">
        <title>Complete genome sequence of Schizopora paradoxa KUC8140, a cosmopolitan wood degrader in East Asia.</title>
        <authorList>
            <consortium name="DOE Joint Genome Institute"/>
            <person name="Min B."/>
            <person name="Park H."/>
            <person name="Jang Y."/>
            <person name="Kim J.-J."/>
            <person name="Kim K.H."/>
            <person name="Pangilinan J."/>
            <person name="Lipzen A."/>
            <person name="Riley R."/>
            <person name="Grigoriev I.V."/>
            <person name="Spatafora J.W."/>
            <person name="Choi I.-G."/>
        </authorList>
    </citation>
    <scope>NUCLEOTIDE SEQUENCE [LARGE SCALE GENOMIC DNA]</scope>
    <source>
        <strain evidence="1 2">KUC8140</strain>
    </source>
</reference>
<organism evidence="1 2">
    <name type="scientific">Schizopora paradoxa</name>
    <dbReference type="NCBI Taxonomy" id="27342"/>
    <lineage>
        <taxon>Eukaryota</taxon>
        <taxon>Fungi</taxon>
        <taxon>Dikarya</taxon>
        <taxon>Basidiomycota</taxon>
        <taxon>Agaricomycotina</taxon>
        <taxon>Agaricomycetes</taxon>
        <taxon>Hymenochaetales</taxon>
        <taxon>Schizoporaceae</taxon>
        <taxon>Schizopora</taxon>
    </lineage>
</organism>
<dbReference type="PANTHER" id="PTHR31252">
    <property type="entry name" value="DUF4419 DOMAIN-CONTAINING PROTEIN"/>
    <property type="match status" value="1"/>
</dbReference>
<evidence type="ECO:0000313" key="1">
    <source>
        <dbReference type="EMBL" id="KLO07749.1"/>
    </source>
</evidence>
<dbReference type="AlphaFoldDB" id="A0A0H2R7C0"/>
<evidence type="ECO:0000313" key="2">
    <source>
        <dbReference type="Proteomes" id="UP000053477"/>
    </source>
</evidence>
<dbReference type="Proteomes" id="UP000053477">
    <property type="component" value="Unassembled WGS sequence"/>
</dbReference>
<dbReference type="Pfam" id="PF14388">
    <property type="entry name" value="DUF4419"/>
    <property type="match status" value="1"/>
</dbReference>
<protein>
    <submittedName>
        <fullName evidence="1">Uncharacterized protein</fullName>
    </submittedName>
</protein>
<dbReference type="PANTHER" id="PTHR31252:SF11">
    <property type="entry name" value="DUF4419 DOMAIN-CONTAINING PROTEIN"/>
    <property type="match status" value="1"/>
</dbReference>
<dbReference type="InParanoid" id="A0A0H2R7C0"/>
<keyword evidence="2" id="KW-1185">Reference proteome</keyword>
<dbReference type="STRING" id="27342.A0A0H2R7C0"/>
<dbReference type="OrthoDB" id="9978173at2759"/>
<dbReference type="EMBL" id="KQ086122">
    <property type="protein sequence ID" value="KLO07749.1"/>
    <property type="molecule type" value="Genomic_DNA"/>
</dbReference>
<proteinExistence type="predicted"/>